<dbReference type="EMBL" id="FWXW01000018">
    <property type="protein sequence ID" value="SMC92068.1"/>
    <property type="molecule type" value="Genomic_DNA"/>
</dbReference>
<name>A0A1W2D4R7_9FIRM</name>
<dbReference type="InterPro" id="IPR002931">
    <property type="entry name" value="Transglutaminase-like"/>
</dbReference>
<feature type="chain" id="PRO_5012754708" evidence="2">
    <location>
        <begin position="34"/>
        <end position="564"/>
    </location>
</feature>
<organism evidence="4 5">
    <name type="scientific">Papillibacter cinnamivorans DSM 12816</name>
    <dbReference type="NCBI Taxonomy" id="1122930"/>
    <lineage>
        <taxon>Bacteria</taxon>
        <taxon>Bacillati</taxon>
        <taxon>Bacillota</taxon>
        <taxon>Clostridia</taxon>
        <taxon>Eubacteriales</taxon>
        <taxon>Oscillospiraceae</taxon>
        <taxon>Papillibacter</taxon>
    </lineage>
</organism>
<reference evidence="4 5" key="1">
    <citation type="submission" date="2017-04" db="EMBL/GenBank/DDBJ databases">
        <authorList>
            <person name="Afonso C.L."/>
            <person name="Miller P.J."/>
            <person name="Scott M.A."/>
            <person name="Spackman E."/>
            <person name="Goraichik I."/>
            <person name="Dimitrov K.M."/>
            <person name="Suarez D.L."/>
            <person name="Swayne D.E."/>
        </authorList>
    </citation>
    <scope>NUCLEOTIDE SEQUENCE [LARGE SCALE GENOMIC DNA]</scope>
    <source>
        <strain evidence="4 5">DSM 12816</strain>
    </source>
</reference>
<dbReference type="OrthoDB" id="1816569at2"/>
<dbReference type="Pfam" id="PF00395">
    <property type="entry name" value="SLH"/>
    <property type="match status" value="2"/>
</dbReference>
<dbReference type="InterPro" id="IPR038765">
    <property type="entry name" value="Papain-like_cys_pep_sf"/>
</dbReference>
<evidence type="ECO:0000256" key="1">
    <source>
        <dbReference type="ARBA" id="ARBA00022737"/>
    </source>
</evidence>
<dbReference type="Gene3D" id="2.60.40.1080">
    <property type="match status" value="1"/>
</dbReference>
<feature type="domain" description="SLH" evidence="3">
    <location>
        <begin position="499"/>
        <end position="561"/>
    </location>
</feature>
<dbReference type="SUPFAM" id="SSF49373">
    <property type="entry name" value="Invasin/intimin cell-adhesion fragments"/>
    <property type="match status" value="1"/>
</dbReference>
<dbReference type="Pfam" id="PF01841">
    <property type="entry name" value="Transglut_core"/>
    <property type="match status" value="1"/>
</dbReference>
<evidence type="ECO:0000259" key="3">
    <source>
        <dbReference type="PROSITE" id="PS51272"/>
    </source>
</evidence>
<sequence length="564" mass="60690">MTKKGNNLKRCTGLALAFAILFSVFSGSLSAMAAGSGASGIDQVSDKAAFLETINRHLLSRDASFCVNYSGRLGDVYTDFPTLMDQVCAAGSGSGNGDYLEFSMKNMAFSLDYVVGENQYPFQFTFEYLTTSEEERYIDLRVSEILEELQVYGASDYIKIRTVYDYICVHFLNDYSLKNYSVYDGLTTGKMVCQGYALLLYKMLTELGVSIRIVSGASRGEDHAWNIVRIGRYWYNLDVTWDSGYSAGGVLSHSYFLKGSENFPNHTRDSKYLTSGFVAQHPVSPADFSGVESVSLLSPPEGDDALLFPGDTCLLSVSLSPESRASTGVVWSSSDETVATVSAAGFVTAVSGGTVTVTATAADSGQASASVSFTVVDFSKSSSWAQGGLRLLYGRGIVPVSLLTSFGSGITRGEFVALLVNYYGYAGGLLPETASSDFIDIEGHPYQSQINTAFSLGIAKGKSSVVFAPDDPLTRQEGAKFLCSLLSCLKGEIDLSCPLPSYEDAGQISAWALPYVAASYERGLMQGTGRSFLPAFPLTREQAMLLVERLAETEEIRADESGTA</sequence>
<dbReference type="PANTHER" id="PTHR46333:SF2">
    <property type="entry name" value="CYTOKINESIS PROTEIN 3"/>
    <property type="match status" value="1"/>
</dbReference>
<protein>
    <submittedName>
        <fullName evidence="4">S-layer homology domain-containing protein</fullName>
    </submittedName>
</protein>
<dbReference type="GO" id="GO:0005737">
    <property type="term" value="C:cytoplasm"/>
    <property type="evidence" value="ECO:0007669"/>
    <property type="project" value="TreeGrafter"/>
</dbReference>
<evidence type="ECO:0000313" key="5">
    <source>
        <dbReference type="Proteomes" id="UP000192790"/>
    </source>
</evidence>
<dbReference type="InterPro" id="IPR052557">
    <property type="entry name" value="CAP/Cytokinesis_protein"/>
</dbReference>
<dbReference type="Gene3D" id="3.10.620.30">
    <property type="match status" value="1"/>
</dbReference>
<dbReference type="RefSeq" id="WP_084235727.1">
    <property type="nucleotide sequence ID" value="NZ_FWXW01000018.1"/>
</dbReference>
<keyword evidence="5" id="KW-1185">Reference proteome</keyword>
<dbReference type="STRING" id="1122930.SAMN02745168_0329"/>
<dbReference type="InterPro" id="IPR008964">
    <property type="entry name" value="Invasin/intimin_cell_adhesion"/>
</dbReference>
<dbReference type="InterPro" id="IPR003343">
    <property type="entry name" value="Big_2"/>
</dbReference>
<evidence type="ECO:0000313" key="4">
    <source>
        <dbReference type="EMBL" id="SMC92068.1"/>
    </source>
</evidence>
<evidence type="ECO:0000256" key="2">
    <source>
        <dbReference type="SAM" id="SignalP"/>
    </source>
</evidence>
<dbReference type="Pfam" id="PF02368">
    <property type="entry name" value="Big_2"/>
    <property type="match status" value="1"/>
</dbReference>
<dbReference type="InterPro" id="IPR001119">
    <property type="entry name" value="SLH_dom"/>
</dbReference>
<proteinExistence type="predicted"/>
<accession>A0A1W2D4R7</accession>
<gene>
    <name evidence="4" type="ORF">SAMN02745168_0329</name>
</gene>
<dbReference type="PANTHER" id="PTHR46333">
    <property type="entry name" value="CYTOKINESIS PROTEIN 3"/>
    <property type="match status" value="1"/>
</dbReference>
<dbReference type="PROSITE" id="PS51272">
    <property type="entry name" value="SLH"/>
    <property type="match status" value="2"/>
</dbReference>
<dbReference type="AlphaFoldDB" id="A0A1W2D4R7"/>
<keyword evidence="1" id="KW-0677">Repeat</keyword>
<dbReference type="Proteomes" id="UP000192790">
    <property type="component" value="Unassembled WGS sequence"/>
</dbReference>
<keyword evidence="2" id="KW-0732">Signal</keyword>
<feature type="domain" description="SLH" evidence="3">
    <location>
        <begin position="433"/>
        <end position="496"/>
    </location>
</feature>
<dbReference type="SUPFAM" id="SSF54001">
    <property type="entry name" value="Cysteine proteinases"/>
    <property type="match status" value="1"/>
</dbReference>
<feature type="signal peptide" evidence="2">
    <location>
        <begin position="1"/>
        <end position="33"/>
    </location>
</feature>
<dbReference type="SMART" id="SM00460">
    <property type="entry name" value="TGc"/>
    <property type="match status" value="1"/>
</dbReference>